<dbReference type="Gene3D" id="2.20.120.10">
    <property type="entry name" value="Multimodular pneumococcal cell wall endolysin, domain 3"/>
    <property type="match status" value="2"/>
</dbReference>
<accession>A0A0U0PCS8</accession>
<feature type="repeat" description="Cell wall-binding" evidence="3">
    <location>
        <begin position="496"/>
        <end position="515"/>
    </location>
</feature>
<feature type="signal peptide" evidence="6">
    <location>
        <begin position="1"/>
        <end position="37"/>
    </location>
</feature>
<reference evidence="9 10" key="1">
    <citation type="submission" date="2015-03" db="EMBL/GenBank/DDBJ databases">
        <authorList>
            <person name="Murphy D."/>
        </authorList>
    </citation>
    <scope>NUCLEOTIDE SEQUENCE [LARGE SCALE GENOMIC DNA]</scope>
    <source>
        <strain evidence="9 10">SMRU1708</strain>
    </source>
</reference>
<feature type="repeat" description="Cell wall-binding" evidence="3">
    <location>
        <begin position="577"/>
        <end position="596"/>
    </location>
</feature>
<dbReference type="Pfam" id="PF16828">
    <property type="entry name" value="GAGBD"/>
    <property type="match status" value="1"/>
</dbReference>
<feature type="repeat" description="Cell wall-binding" evidence="3">
    <location>
        <begin position="657"/>
        <end position="676"/>
    </location>
</feature>
<gene>
    <name evidence="9" type="primary">bag_1</name>
    <name evidence="9" type="ORF">ERS021218_00230</name>
</gene>
<proteinExistence type="predicted"/>
<keyword evidence="4" id="KW-0175">Coiled coil</keyword>
<feature type="repeat" description="Cell wall-binding" evidence="3">
    <location>
        <begin position="516"/>
        <end position="535"/>
    </location>
</feature>
<sequence>MSKSNHERRMRYSIRKFSVGVASVLVASFFMGSVAHASGLVKDDSVKTTEIAATNREKENDAKSGWGGIIDGSGKLLGGFSEIKEKLEKEIDESSLTSEQKKSYKEKIVKVKQNDVDGLFGVHREYLNQLDFQYLELSKVEEEFKYQEEQIQRMFEQKGITNEDKDAMLKKIAEIHQEAEKDIKASGGYRDKLNGTKVKFLQNLDKLFTSTKSKFEKEMQELYRKKEAEIVKEKHLEKDKIYDDADVQKLRELEKDALKKLDEAKTNDEALRVKLEFARNVEKNSQQVQKIDDKLQELIKEAKRELEKLNQGIAEVDKLPELPANDSDYMVQKKYIWDEDKETIPKKIAKFKENLGNKTYTKESLQKFIDDCIYYQTHAKIEVMTRKVAGYRKAYPNNPEIEKEFVSHIKQTSSLTYASLENDSLKRYFEKDFAPAFERIKQIVEGLEKPHTPAQPGIENQKPSAPKTEKSAEQPKAGWKQENGMWYFYNTDGSMATGWLQNNGSWYYLNANGAMATGWLQNNGSWYYLNANGSMATGWLQNNGSWYYLNANGSMATDWVKDGNTWYYLEASGAMKASQWFKVSDKWYYVNNNGAMATGWLQYNGSWYYLNSNGAMATGWLQYNGSWYYLNSNGAMVTGWAKVNGSWYYLNANGSMATGWVKDGDTWYYLEASGAMKASQWFKVSDKWYYVNGLGALVVNTTVDGYRVNANGEWVS</sequence>
<dbReference type="Proteomes" id="UP000046095">
    <property type="component" value="Unassembled WGS sequence"/>
</dbReference>
<evidence type="ECO:0000256" key="5">
    <source>
        <dbReference type="SAM" id="MobiDB-lite"/>
    </source>
</evidence>
<name>A0A0U0PCS8_STREE</name>
<feature type="repeat" description="Cell wall-binding" evidence="3">
    <location>
        <begin position="476"/>
        <end position="495"/>
    </location>
</feature>
<dbReference type="InterPro" id="IPR018337">
    <property type="entry name" value="Cell_wall/Cho-bd_repeat"/>
</dbReference>
<protein>
    <submittedName>
        <fullName evidence="9">Surface protein PspA</fullName>
    </submittedName>
</protein>
<dbReference type="InterPro" id="IPR005877">
    <property type="entry name" value="YSIRK_signal_dom"/>
</dbReference>
<feature type="repeat" description="Cell wall-binding" evidence="3">
    <location>
        <begin position="556"/>
        <end position="575"/>
    </location>
</feature>
<evidence type="ECO:0000256" key="6">
    <source>
        <dbReference type="SAM" id="SignalP"/>
    </source>
</evidence>
<evidence type="ECO:0000256" key="3">
    <source>
        <dbReference type="PROSITE-ProRule" id="PRU00591"/>
    </source>
</evidence>
<evidence type="ECO:0000313" key="10">
    <source>
        <dbReference type="Proteomes" id="UP000046095"/>
    </source>
</evidence>
<evidence type="ECO:0000313" key="9">
    <source>
        <dbReference type="EMBL" id="COR30514.1"/>
    </source>
</evidence>
<keyword evidence="2" id="KW-0677">Repeat</keyword>
<feature type="domain" description="YSIRK Gram-positive signal peptide" evidence="7">
    <location>
        <begin position="7"/>
        <end position="32"/>
    </location>
</feature>
<dbReference type="Gene3D" id="2.10.270.10">
    <property type="entry name" value="Cholin Binding"/>
    <property type="match status" value="2"/>
</dbReference>
<feature type="repeat" description="Cell wall-binding" evidence="3">
    <location>
        <begin position="637"/>
        <end position="656"/>
    </location>
</feature>
<dbReference type="SUPFAM" id="SSF69360">
    <property type="entry name" value="Cell wall binding repeat"/>
    <property type="match status" value="2"/>
</dbReference>
<organism evidence="9 10">
    <name type="scientific">Streptococcus pneumoniae</name>
    <dbReference type="NCBI Taxonomy" id="1313"/>
    <lineage>
        <taxon>Bacteria</taxon>
        <taxon>Bacillati</taxon>
        <taxon>Bacillota</taxon>
        <taxon>Bacilli</taxon>
        <taxon>Lactobacillales</taxon>
        <taxon>Streptococcaceae</taxon>
        <taxon>Streptococcus</taxon>
    </lineage>
</organism>
<feature type="repeat" description="Cell wall-binding" evidence="3">
    <location>
        <begin position="597"/>
        <end position="616"/>
    </location>
</feature>
<dbReference type="PROSITE" id="PS51170">
    <property type="entry name" value="CW"/>
    <property type="match status" value="10"/>
</dbReference>
<feature type="repeat" description="Cell wall-binding" evidence="3">
    <location>
        <begin position="617"/>
        <end position="636"/>
    </location>
</feature>
<dbReference type="AlphaFoldDB" id="A0A0U0PCS8"/>
<dbReference type="InterPro" id="IPR031792">
    <property type="entry name" value="GAG_BD"/>
</dbReference>
<feature type="region of interest" description="Disordered" evidence="5">
    <location>
        <begin position="449"/>
        <end position="477"/>
    </location>
</feature>
<evidence type="ECO:0000256" key="2">
    <source>
        <dbReference type="ARBA" id="ARBA00022737"/>
    </source>
</evidence>
<dbReference type="Pfam" id="PF19127">
    <property type="entry name" value="Choline_bind_3"/>
    <property type="match status" value="3"/>
</dbReference>
<dbReference type="Gene3D" id="2.30.30.20">
    <property type="entry name" value="Aspartate carbamoyltransferase regulatory subunit, C-terminal domain"/>
    <property type="match status" value="1"/>
</dbReference>
<feature type="coiled-coil region" evidence="4">
    <location>
        <begin position="247"/>
        <end position="319"/>
    </location>
</feature>
<dbReference type="EMBL" id="CRVC01000002">
    <property type="protein sequence ID" value="COR30514.1"/>
    <property type="molecule type" value="Genomic_DNA"/>
</dbReference>
<evidence type="ECO:0000256" key="4">
    <source>
        <dbReference type="SAM" id="Coils"/>
    </source>
</evidence>
<dbReference type="Pfam" id="PF04650">
    <property type="entry name" value="YSIRK_signal"/>
    <property type="match status" value="1"/>
</dbReference>
<evidence type="ECO:0000259" key="8">
    <source>
        <dbReference type="Pfam" id="PF16828"/>
    </source>
</evidence>
<feature type="domain" description="Surface antigen GAG-binding" evidence="8">
    <location>
        <begin position="295"/>
        <end position="448"/>
    </location>
</feature>
<dbReference type="NCBIfam" id="TIGR01168">
    <property type="entry name" value="YSIRK_signal"/>
    <property type="match status" value="1"/>
</dbReference>
<dbReference type="InterPro" id="IPR038349">
    <property type="entry name" value="GAG_BD_sf"/>
</dbReference>
<feature type="repeat" description="Cell wall-binding" evidence="3">
    <location>
        <begin position="536"/>
        <end position="555"/>
    </location>
</feature>
<evidence type="ECO:0000259" key="7">
    <source>
        <dbReference type="Pfam" id="PF04650"/>
    </source>
</evidence>
<dbReference type="Gene3D" id="1.20.140.130">
    <property type="match status" value="1"/>
</dbReference>
<dbReference type="Pfam" id="PF01473">
    <property type="entry name" value="Choline_bind_1"/>
    <property type="match status" value="2"/>
</dbReference>
<feature type="chain" id="PRO_5006702153" evidence="6">
    <location>
        <begin position="38"/>
        <end position="716"/>
    </location>
</feature>
<evidence type="ECO:0000256" key="1">
    <source>
        <dbReference type="ARBA" id="ARBA00022729"/>
    </source>
</evidence>
<keyword evidence="1 6" id="KW-0732">Signal</keyword>